<comment type="caution">
    <text evidence="3">The sequence shown here is derived from an EMBL/GenBank/DDBJ whole genome shotgun (WGS) entry which is preliminary data.</text>
</comment>
<keyword evidence="2" id="KW-0472">Membrane</keyword>
<evidence type="ECO:0000313" key="4">
    <source>
        <dbReference type="Proteomes" id="UP000318864"/>
    </source>
</evidence>
<feature type="transmembrane region" description="Helical" evidence="2">
    <location>
        <begin position="107"/>
        <end position="125"/>
    </location>
</feature>
<protein>
    <submittedName>
        <fullName evidence="3">Uncharacterized protein</fullName>
    </submittedName>
</protein>
<feature type="region of interest" description="Disordered" evidence="1">
    <location>
        <begin position="133"/>
        <end position="153"/>
    </location>
</feature>
<proteinExistence type="predicted"/>
<evidence type="ECO:0000256" key="2">
    <source>
        <dbReference type="SAM" id="Phobius"/>
    </source>
</evidence>
<keyword evidence="2" id="KW-0812">Transmembrane</keyword>
<keyword evidence="4" id="KW-1185">Reference proteome</keyword>
<dbReference type="AlphaFoldDB" id="A0A4S3TR79"/>
<feature type="transmembrane region" description="Helical" evidence="2">
    <location>
        <begin position="70"/>
        <end position="87"/>
    </location>
</feature>
<dbReference type="Proteomes" id="UP000318864">
    <property type="component" value="Unassembled WGS sequence"/>
</dbReference>
<feature type="transmembrane region" description="Helical" evidence="2">
    <location>
        <begin position="41"/>
        <end position="58"/>
    </location>
</feature>
<reference evidence="3 4" key="1">
    <citation type="submission" date="2018-10" db="EMBL/GenBank/DDBJ databases">
        <title>Natronolimnobius sp. XQ-INN 246 isolated from Inner Mongolia Autonomous Region of China.</title>
        <authorList>
            <person name="Xue Q."/>
        </authorList>
    </citation>
    <scope>NUCLEOTIDE SEQUENCE [LARGE SCALE GENOMIC DNA]</scope>
    <source>
        <strain evidence="3 4">XQ-INN 246</strain>
    </source>
</reference>
<sequence length="153" mass="15862">MHDVISTTLRSGRRLLAVSFACFAVAGLANATVDAVVPTVAATAVAVGGVYCVARYARRVSRRTLAQLSLALWVAFLGVAGLHAIGLETVAGTVPGPDSALVGSLTAVTWATLLLAASTTTFLGFREYGATTGTETPEEQVLEGNPRTTRRDN</sequence>
<evidence type="ECO:0000256" key="1">
    <source>
        <dbReference type="SAM" id="MobiDB-lite"/>
    </source>
</evidence>
<dbReference type="OrthoDB" id="206100at2157"/>
<name>A0A4S3TR79_9EURY</name>
<evidence type="ECO:0000313" key="3">
    <source>
        <dbReference type="EMBL" id="THE66836.1"/>
    </source>
</evidence>
<accession>A0A4S3TR79</accession>
<dbReference type="EMBL" id="RBZW01000003">
    <property type="protein sequence ID" value="THE66836.1"/>
    <property type="molecule type" value="Genomic_DNA"/>
</dbReference>
<keyword evidence="2" id="KW-1133">Transmembrane helix</keyword>
<organism evidence="3 4">
    <name type="scientific">Salinadaptatus halalkaliphilus</name>
    <dbReference type="NCBI Taxonomy" id="2419781"/>
    <lineage>
        <taxon>Archaea</taxon>
        <taxon>Methanobacteriati</taxon>
        <taxon>Methanobacteriota</taxon>
        <taxon>Stenosarchaea group</taxon>
        <taxon>Halobacteria</taxon>
        <taxon>Halobacteriales</taxon>
        <taxon>Natrialbaceae</taxon>
        <taxon>Salinadaptatus</taxon>
    </lineage>
</organism>
<gene>
    <name evidence="3" type="ORF">D8Y22_01570</name>
</gene>